<accession>A0AAJ6B5U0</accession>
<gene>
    <name evidence="1" type="ORF">P0Y49_13690</name>
</gene>
<evidence type="ECO:0000313" key="1">
    <source>
        <dbReference type="EMBL" id="WEK17851.1"/>
    </source>
</evidence>
<protein>
    <submittedName>
        <fullName evidence="1">Uncharacterized protein</fullName>
    </submittedName>
</protein>
<dbReference type="Proteomes" id="UP001214530">
    <property type="component" value="Chromosome"/>
</dbReference>
<proteinExistence type="predicted"/>
<dbReference type="EMBL" id="CP119313">
    <property type="protein sequence ID" value="WEK17851.1"/>
    <property type="molecule type" value="Genomic_DNA"/>
</dbReference>
<dbReference type="AlphaFoldDB" id="A0AAJ6B5U0"/>
<organism evidence="1 2">
    <name type="scientific">Candidatus Pedobacter colombiensis</name>
    <dbReference type="NCBI Taxonomy" id="3121371"/>
    <lineage>
        <taxon>Bacteria</taxon>
        <taxon>Pseudomonadati</taxon>
        <taxon>Bacteroidota</taxon>
        <taxon>Sphingobacteriia</taxon>
        <taxon>Sphingobacteriales</taxon>
        <taxon>Sphingobacteriaceae</taxon>
        <taxon>Pedobacter</taxon>
    </lineage>
</organism>
<sequence length="124" mass="14674">MKTLEELTNTGKAKLLFDLFPEELPLFLEHLNNICIDLEERKEVLLKEWDNGFLSFHFWLALSNETLGILKRHKFNMMKSSTVFADQLFFSNTYMFVNDGIVKYAEHKNENNKFKIAVNLLYHP</sequence>
<name>A0AAJ6B5U0_9SPHI</name>
<evidence type="ECO:0000313" key="2">
    <source>
        <dbReference type="Proteomes" id="UP001214530"/>
    </source>
</evidence>
<reference evidence="1" key="1">
    <citation type="submission" date="2023-03" db="EMBL/GenBank/DDBJ databases">
        <title>Andean soil-derived lignocellulolytic bacterial consortium as a source of novel taxa and putative plastic-active enzymes.</title>
        <authorList>
            <person name="Diaz-Garcia L."/>
            <person name="Chuvochina M."/>
            <person name="Feuerriegel G."/>
            <person name="Bunk B."/>
            <person name="Sproer C."/>
            <person name="Streit W.R."/>
            <person name="Rodriguez L.M."/>
            <person name="Overmann J."/>
            <person name="Jimenez D.J."/>
        </authorList>
    </citation>
    <scope>NUCLEOTIDE SEQUENCE</scope>
    <source>
        <strain evidence="1">MAG 3858</strain>
    </source>
</reference>